<name>A0AAV7UL61_PLEWA</name>
<dbReference type="Proteomes" id="UP001066276">
    <property type="component" value="Chromosome 3_1"/>
</dbReference>
<accession>A0AAV7UL61</accession>
<keyword evidence="3" id="KW-1185">Reference proteome</keyword>
<feature type="compositionally biased region" description="Basic and acidic residues" evidence="1">
    <location>
        <begin position="63"/>
        <end position="74"/>
    </location>
</feature>
<proteinExistence type="predicted"/>
<sequence>MTGDRSPLLAPCSRLSFNLAQDAPDWRCPRGAQEAEDGVPCSLGNDEAGIFPGNPDIRFPRNTKREDGLYKSVE</sequence>
<reference evidence="2" key="1">
    <citation type="journal article" date="2022" name="bioRxiv">
        <title>Sequencing and chromosome-scale assembly of the giantPleurodeles waltlgenome.</title>
        <authorList>
            <person name="Brown T."/>
            <person name="Elewa A."/>
            <person name="Iarovenko S."/>
            <person name="Subramanian E."/>
            <person name="Araus A.J."/>
            <person name="Petzold A."/>
            <person name="Susuki M."/>
            <person name="Suzuki K.-i.T."/>
            <person name="Hayashi T."/>
            <person name="Toyoda A."/>
            <person name="Oliveira C."/>
            <person name="Osipova E."/>
            <person name="Leigh N.D."/>
            <person name="Simon A."/>
            <person name="Yun M.H."/>
        </authorList>
    </citation>
    <scope>NUCLEOTIDE SEQUENCE</scope>
    <source>
        <strain evidence="2">20211129_DDA</strain>
        <tissue evidence="2">Liver</tissue>
    </source>
</reference>
<feature type="region of interest" description="Disordered" evidence="1">
    <location>
        <begin position="52"/>
        <end position="74"/>
    </location>
</feature>
<evidence type="ECO:0000313" key="2">
    <source>
        <dbReference type="EMBL" id="KAJ1189583.1"/>
    </source>
</evidence>
<protein>
    <submittedName>
        <fullName evidence="2">Uncharacterized protein</fullName>
    </submittedName>
</protein>
<organism evidence="2 3">
    <name type="scientific">Pleurodeles waltl</name>
    <name type="common">Iberian ribbed newt</name>
    <dbReference type="NCBI Taxonomy" id="8319"/>
    <lineage>
        <taxon>Eukaryota</taxon>
        <taxon>Metazoa</taxon>
        <taxon>Chordata</taxon>
        <taxon>Craniata</taxon>
        <taxon>Vertebrata</taxon>
        <taxon>Euteleostomi</taxon>
        <taxon>Amphibia</taxon>
        <taxon>Batrachia</taxon>
        <taxon>Caudata</taxon>
        <taxon>Salamandroidea</taxon>
        <taxon>Salamandridae</taxon>
        <taxon>Pleurodelinae</taxon>
        <taxon>Pleurodeles</taxon>
    </lineage>
</organism>
<comment type="caution">
    <text evidence="2">The sequence shown here is derived from an EMBL/GenBank/DDBJ whole genome shotgun (WGS) entry which is preliminary data.</text>
</comment>
<dbReference type="EMBL" id="JANPWB010000005">
    <property type="protein sequence ID" value="KAJ1189583.1"/>
    <property type="molecule type" value="Genomic_DNA"/>
</dbReference>
<evidence type="ECO:0000313" key="3">
    <source>
        <dbReference type="Proteomes" id="UP001066276"/>
    </source>
</evidence>
<evidence type="ECO:0000256" key="1">
    <source>
        <dbReference type="SAM" id="MobiDB-lite"/>
    </source>
</evidence>
<gene>
    <name evidence="2" type="ORF">NDU88_006327</name>
</gene>
<dbReference type="AlphaFoldDB" id="A0AAV7UL61"/>